<keyword evidence="2" id="KW-0539">Nucleus</keyword>
<dbReference type="PANTHER" id="PTHR47431">
    <property type="entry name" value="ZN(II)2CYS6 TRANSCRIPTION FACTOR (EUROFUNG)-RELATED"/>
    <property type="match status" value="1"/>
</dbReference>
<dbReference type="Gene3D" id="4.10.240.10">
    <property type="entry name" value="Zn(2)-C6 fungal-type DNA-binding domain"/>
    <property type="match status" value="1"/>
</dbReference>
<name>A0A0A1TGT3_9HYPO</name>
<dbReference type="Pfam" id="PF00172">
    <property type="entry name" value="Zn_clus"/>
    <property type="match status" value="1"/>
</dbReference>
<dbReference type="GO" id="GO:0003677">
    <property type="term" value="F:DNA binding"/>
    <property type="evidence" value="ECO:0007669"/>
    <property type="project" value="InterPro"/>
</dbReference>
<evidence type="ECO:0000313" key="5">
    <source>
        <dbReference type="Proteomes" id="UP000039046"/>
    </source>
</evidence>
<protein>
    <recommendedName>
        <fullName evidence="3">Zn(2)-C6 fungal-type domain-containing protein</fullName>
    </recommendedName>
</protein>
<dbReference type="STRING" id="1531966.A0A0A1TGT3"/>
<evidence type="ECO:0000256" key="2">
    <source>
        <dbReference type="ARBA" id="ARBA00023242"/>
    </source>
</evidence>
<dbReference type="SMART" id="SM00906">
    <property type="entry name" value="Fungal_trans"/>
    <property type="match status" value="1"/>
</dbReference>
<accession>A0A0A1TGT3</accession>
<dbReference type="SMART" id="SM00066">
    <property type="entry name" value="GAL4"/>
    <property type="match status" value="1"/>
</dbReference>
<dbReference type="GO" id="GO:0006351">
    <property type="term" value="P:DNA-templated transcription"/>
    <property type="evidence" value="ECO:0007669"/>
    <property type="project" value="InterPro"/>
</dbReference>
<dbReference type="SUPFAM" id="SSF57701">
    <property type="entry name" value="Zn2/Cys6 DNA-binding domain"/>
    <property type="match status" value="1"/>
</dbReference>
<dbReference type="InterPro" id="IPR001138">
    <property type="entry name" value="Zn2Cys6_DnaBD"/>
</dbReference>
<gene>
    <name evidence="4" type="ORF">VHEMI09626</name>
</gene>
<dbReference type="PROSITE" id="PS00463">
    <property type="entry name" value="ZN2_CY6_FUNGAL_1"/>
    <property type="match status" value="1"/>
</dbReference>
<dbReference type="Proteomes" id="UP000039046">
    <property type="component" value="Unassembled WGS sequence"/>
</dbReference>
<evidence type="ECO:0000259" key="3">
    <source>
        <dbReference type="PROSITE" id="PS50048"/>
    </source>
</evidence>
<dbReference type="EMBL" id="CDHN01000006">
    <property type="protein sequence ID" value="CEJ94074.1"/>
    <property type="molecule type" value="Genomic_DNA"/>
</dbReference>
<keyword evidence="5" id="KW-1185">Reference proteome</keyword>
<dbReference type="OrthoDB" id="10067394at2759"/>
<dbReference type="CDD" id="cd00067">
    <property type="entry name" value="GAL4"/>
    <property type="match status" value="1"/>
</dbReference>
<dbReference type="PROSITE" id="PS50048">
    <property type="entry name" value="ZN2_CY6_FUNGAL_2"/>
    <property type="match status" value="1"/>
</dbReference>
<reference evidence="4 5" key="1">
    <citation type="journal article" date="2015" name="Genome Announc.">
        <title>Draft Genome Sequence and Gene Annotation of the Entomopathogenic Fungus Verticillium hemipterigenum.</title>
        <authorList>
            <person name="Horn F."/>
            <person name="Habel A."/>
            <person name="Scharf D.H."/>
            <person name="Dworschak J."/>
            <person name="Brakhage A.A."/>
            <person name="Guthke R."/>
            <person name="Hertweck C."/>
            <person name="Linde J."/>
        </authorList>
    </citation>
    <scope>NUCLEOTIDE SEQUENCE [LARGE SCALE GENOMIC DNA]</scope>
</reference>
<organism evidence="4 5">
    <name type="scientific">[Torrubiella] hemipterigena</name>
    <dbReference type="NCBI Taxonomy" id="1531966"/>
    <lineage>
        <taxon>Eukaryota</taxon>
        <taxon>Fungi</taxon>
        <taxon>Dikarya</taxon>
        <taxon>Ascomycota</taxon>
        <taxon>Pezizomycotina</taxon>
        <taxon>Sordariomycetes</taxon>
        <taxon>Hypocreomycetidae</taxon>
        <taxon>Hypocreales</taxon>
        <taxon>Clavicipitaceae</taxon>
        <taxon>Clavicipitaceae incertae sedis</taxon>
        <taxon>'Torrubiella' clade</taxon>
    </lineage>
</organism>
<evidence type="ECO:0000256" key="1">
    <source>
        <dbReference type="ARBA" id="ARBA00022723"/>
    </source>
</evidence>
<feature type="domain" description="Zn(2)-C6 fungal-type" evidence="3">
    <location>
        <begin position="21"/>
        <end position="51"/>
    </location>
</feature>
<dbReference type="AlphaFoldDB" id="A0A0A1TGT3"/>
<sequence>MDSSPSTSSGAVRKKPRVSIACTNCRAQHLRCDAKMPKCSRCTFLEKKCVYKDLRRTKTAACRSSVLDEVAEAIPLSSTITLEPVTTFPLTPASVTLQQSTSNSMPLQPLSQPETLSSTPNRLLDSFYSWFFPAHPFVLPRSRFESYCQKDPGAIASLKSAMELIGSHYEHRVLDKSSRLALEQCLSKRLAPSVFQVQALMLYALILEWSGDCPDAEQILSKSKSMALDMGLHWRMFTDKHGRGDSVLQESMRRTWYELYILDSLFAGIRHLPTFELHSVDFDVDLPCEESDYTSLTIPTPRSLAEYDNREFEYGETTFSSYTYLIDGARILGTCLAAGDVAGKNPLDLVKNAEANVMSWHLHLPASKRDPVQQNNFVDEVLFRGHLMIQTVATHLHRPRSVLEYSTMELLCSRYAPPLPAEVLSREERQSDRHTSKAILAAKAFVDLLSVPAPPISHSPFVMCMGSLAMATHLSACEYMLKGHEYAHAKDRVRVFLGILKAFEGIWPQATKWSSEVKFMAKAVFEVKDSQGLPSRSSQTVGNISMDILDKDRVEDLNVYFDTTATESTESYPPI</sequence>
<keyword evidence="1" id="KW-0479">Metal-binding</keyword>
<dbReference type="CDD" id="cd12148">
    <property type="entry name" value="fungal_TF_MHR"/>
    <property type="match status" value="1"/>
</dbReference>
<proteinExistence type="predicted"/>
<evidence type="ECO:0000313" key="4">
    <source>
        <dbReference type="EMBL" id="CEJ94074.1"/>
    </source>
</evidence>
<dbReference type="HOGENOM" id="CLU_015502_2_0_1"/>
<dbReference type="PANTHER" id="PTHR47431:SF1">
    <property type="entry name" value="ZN(II)2CYS6 TRANSCRIPTION FACTOR (EUROFUNG)"/>
    <property type="match status" value="1"/>
</dbReference>
<dbReference type="Pfam" id="PF04082">
    <property type="entry name" value="Fungal_trans"/>
    <property type="match status" value="1"/>
</dbReference>
<dbReference type="InterPro" id="IPR036864">
    <property type="entry name" value="Zn2-C6_fun-type_DNA-bd_sf"/>
</dbReference>
<dbReference type="GO" id="GO:0000981">
    <property type="term" value="F:DNA-binding transcription factor activity, RNA polymerase II-specific"/>
    <property type="evidence" value="ECO:0007669"/>
    <property type="project" value="InterPro"/>
</dbReference>
<dbReference type="InterPro" id="IPR007219">
    <property type="entry name" value="XnlR_reg_dom"/>
</dbReference>
<dbReference type="GO" id="GO:0008270">
    <property type="term" value="F:zinc ion binding"/>
    <property type="evidence" value="ECO:0007669"/>
    <property type="project" value="InterPro"/>
</dbReference>